<dbReference type="InterPro" id="IPR015927">
    <property type="entry name" value="Peptidase_S24_S26A/B/C"/>
</dbReference>
<name>A0ABN0N7R9_9NEIS</name>
<proteinExistence type="predicted"/>
<dbReference type="SUPFAM" id="SSF47413">
    <property type="entry name" value="lambda repressor-like DNA-binding domains"/>
    <property type="match status" value="1"/>
</dbReference>
<dbReference type="PROSITE" id="PS50943">
    <property type="entry name" value="HTH_CROC1"/>
    <property type="match status" value="1"/>
</dbReference>
<accession>A0ABN0N7R9</accession>
<dbReference type="CDD" id="cd00093">
    <property type="entry name" value="HTH_XRE"/>
    <property type="match status" value="1"/>
</dbReference>
<dbReference type="EMBL" id="AVPH01000212">
    <property type="protein sequence ID" value="ERE07200.1"/>
    <property type="molecule type" value="Genomic_DNA"/>
</dbReference>
<organism evidence="5 6">
    <name type="scientific">Pseudogulbenkiania ferrooxidans EGD-HP2</name>
    <dbReference type="NCBI Taxonomy" id="1388764"/>
    <lineage>
        <taxon>Bacteria</taxon>
        <taxon>Pseudomonadati</taxon>
        <taxon>Pseudomonadota</taxon>
        <taxon>Betaproteobacteria</taxon>
        <taxon>Neisseriales</taxon>
        <taxon>Chromobacteriaceae</taxon>
        <taxon>Pseudogulbenkiania</taxon>
    </lineage>
</organism>
<keyword evidence="2" id="KW-0238">DNA-binding</keyword>
<dbReference type="CDD" id="cd06529">
    <property type="entry name" value="S24_LexA-like"/>
    <property type="match status" value="1"/>
</dbReference>
<dbReference type="InterPro" id="IPR039418">
    <property type="entry name" value="LexA-like"/>
</dbReference>
<comment type="caution">
    <text evidence="5">The sequence shown here is derived from an EMBL/GenBank/DDBJ whole genome shotgun (WGS) entry which is preliminary data.</text>
</comment>
<sequence>MIDIGARIKTERNKQRLVLKDISEKLGWQHTSRLSQYERNEREPTLGVLEQIADVMGISLQTLLFGEELKQKQVTSLDTDDFILTPLCTLTCKDGLPSWNASSTYIPISKATHQSSPTSQQYLRAIQVENDQMEPYLQKGDIAILDTTDQTIADGSVYLLGYSETWSIRRIYTSPDGGLILSADNPKHPAMQASRPSIAILGRIIWRGG</sequence>
<dbReference type="Pfam" id="PF00717">
    <property type="entry name" value="Peptidase_S24"/>
    <property type="match status" value="1"/>
</dbReference>
<dbReference type="Proteomes" id="UP000016426">
    <property type="component" value="Unassembled WGS sequence"/>
</dbReference>
<dbReference type="PANTHER" id="PTHR40661:SF3">
    <property type="entry name" value="FELS-1 PROPHAGE TRANSCRIPTIONAL REGULATOR"/>
    <property type="match status" value="1"/>
</dbReference>
<keyword evidence="1" id="KW-0805">Transcription regulation</keyword>
<dbReference type="Pfam" id="PF01381">
    <property type="entry name" value="HTH_3"/>
    <property type="match status" value="1"/>
</dbReference>
<dbReference type="PANTHER" id="PTHR40661">
    <property type="match status" value="1"/>
</dbReference>
<evidence type="ECO:0000256" key="3">
    <source>
        <dbReference type="ARBA" id="ARBA00023163"/>
    </source>
</evidence>
<evidence type="ECO:0000256" key="1">
    <source>
        <dbReference type="ARBA" id="ARBA00023015"/>
    </source>
</evidence>
<evidence type="ECO:0000313" key="5">
    <source>
        <dbReference type="EMBL" id="ERE07200.1"/>
    </source>
</evidence>
<reference evidence="5 6" key="1">
    <citation type="journal article" date="2013" name="Genome Announc.">
        <title>Genome Sequence of the Pigment-Producing Bacterium Pseudogulbenkiania ferrooxidans, Isolated from Loktak Lake.</title>
        <authorList>
            <person name="Puranik S."/>
            <person name="Talkal R."/>
            <person name="Qureshi A."/>
            <person name="Khardenavis A."/>
            <person name="Kapley A."/>
            <person name="Purohit H.J."/>
        </authorList>
    </citation>
    <scope>NUCLEOTIDE SEQUENCE [LARGE SCALE GENOMIC DNA]</scope>
    <source>
        <strain evidence="5 6">EGD-HP2</strain>
    </source>
</reference>
<keyword evidence="3" id="KW-0804">Transcription</keyword>
<dbReference type="InterPro" id="IPR001387">
    <property type="entry name" value="Cro/C1-type_HTH"/>
</dbReference>
<dbReference type="Gene3D" id="2.10.109.10">
    <property type="entry name" value="Umud Fragment, subunit A"/>
    <property type="match status" value="1"/>
</dbReference>
<dbReference type="SUPFAM" id="SSF51306">
    <property type="entry name" value="LexA/Signal peptidase"/>
    <property type="match status" value="1"/>
</dbReference>
<keyword evidence="6" id="KW-1185">Reference proteome</keyword>
<evidence type="ECO:0000259" key="4">
    <source>
        <dbReference type="PROSITE" id="PS50943"/>
    </source>
</evidence>
<feature type="domain" description="HTH cro/C1-type" evidence="4">
    <location>
        <begin position="8"/>
        <end position="63"/>
    </location>
</feature>
<dbReference type="SMART" id="SM00530">
    <property type="entry name" value="HTH_XRE"/>
    <property type="match status" value="1"/>
</dbReference>
<evidence type="ECO:0000256" key="2">
    <source>
        <dbReference type="ARBA" id="ARBA00023125"/>
    </source>
</evidence>
<dbReference type="Gene3D" id="1.10.260.40">
    <property type="entry name" value="lambda repressor-like DNA-binding domains"/>
    <property type="match status" value="1"/>
</dbReference>
<dbReference type="InterPro" id="IPR010982">
    <property type="entry name" value="Lambda_DNA-bd_dom_sf"/>
</dbReference>
<evidence type="ECO:0000313" key="6">
    <source>
        <dbReference type="Proteomes" id="UP000016426"/>
    </source>
</evidence>
<gene>
    <name evidence="5" type="ORF">O166_06450</name>
</gene>
<dbReference type="InterPro" id="IPR036286">
    <property type="entry name" value="LexA/Signal_pep-like_sf"/>
</dbReference>
<protein>
    <recommendedName>
        <fullName evidence="4">HTH cro/C1-type domain-containing protein</fullName>
    </recommendedName>
</protein>
<dbReference type="RefSeq" id="WP_021476720.1">
    <property type="nucleotide sequence ID" value="NZ_AVPH01000212.1"/>
</dbReference>